<reference evidence="2 3" key="1">
    <citation type="submission" date="2017-07" db="EMBL/GenBank/DDBJ databases">
        <title>Draft Genome Sequences of Select Purple Nonsulfur Bacteria.</title>
        <authorList>
            <person name="Lasarre B."/>
            <person name="Mckinlay J.B."/>
        </authorList>
    </citation>
    <scope>NUCLEOTIDE SEQUENCE [LARGE SCALE GENOMIC DNA]</scope>
    <source>
        <strain evidence="2 3">DSM 11290</strain>
    </source>
</reference>
<dbReference type="Pfam" id="PF02195">
    <property type="entry name" value="ParB_N"/>
    <property type="match status" value="1"/>
</dbReference>
<feature type="domain" description="ParB-like N-terminal" evidence="1">
    <location>
        <begin position="4"/>
        <end position="92"/>
    </location>
</feature>
<evidence type="ECO:0000313" key="2">
    <source>
        <dbReference type="EMBL" id="RAI29016.1"/>
    </source>
</evidence>
<dbReference type="SUPFAM" id="SSF110849">
    <property type="entry name" value="ParB/Sulfiredoxin"/>
    <property type="match status" value="1"/>
</dbReference>
<evidence type="ECO:0000313" key="3">
    <source>
        <dbReference type="Proteomes" id="UP000249299"/>
    </source>
</evidence>
<evidence type="ECO:0000259" key="1">
    <source>
        <dbReference type="SMART" id="SM00470"/>
    </source>
</evidence>
<dbReference type="AlphaFoldDB" id="A0A327JU29"/>
<name>A0A327JU29_9HYPH</name>
<dbReference type="InterPro" id="IPR036086">
    <property type="entry name" value="ParB/Sulfiredoxin_sf"/>
</dbReference>
<dbReference type="OrthoDB" id="8449249at2"/>
<keyword evidence="3" id="KW-1185">Reference proteome</keyword>
<accession>A0A327JU29</accession>
<dbReference type="SMART" id="SM00470">
    <property type="entry name" value="ParB"/>
    <property type="match status" value="1"/>
</dbReference>
<gene>
    <name evidence="2" type="ORF">CH339_04850</name>
</gene>
<sequence length="276" mass="30241">MKRERIAISAIDASGRLRPINPDWVETLAEQIATGITLPAIEVVERKEGYRLIAGGHRLKAHEKAGLDVIEADVCPANEFADEAAVRLREIQENMLRYELTALDRAVHLATWKELHESVAGPAKRGRKKATEELPQNSAAIFAGTFSKAAAKALKVSERAVQAAVQVATGIAPDVRERIAFLKIADTMSELIELSKQARARQDAIAGLLTSEPPAASTVADAIAIIDRRPPPRTLEQWEAASSRFGRLSDAEQDRFFEANAAAVDRWLARRRQKAA</sequence>
<dbReference type="EMBL" id="NPEV01000006">
    <property type="protein sequence ID" value="RAI29016.1"/>
    <property type="molecule type" value="Genomic_DNA"/>
</dbReference>
<dbReference type="RefSeq" id="WP_111433156.1">
    <property type="nucleotide sequence ID" value="NZ_JACIGG010000004.1"/>
</dbReference>
<dbReference type="Gene3D" id="3.90.1530.30">
    <property type="match status" value="1"/>
</dbReference>
<organism evidence="2 3">
    <name type="scientific">Rhodobium orientis</name>
    <dbReference type="NCBI Taxonomy" id="34017"/>
    <lineage>
        <taxon>Bacteria</taxon>
        <taxon>Pseudomonadati</taxon>
        <taxon>Pseudomonadota</taxon>
        <taxon>Alphaproteobacteria</taxon>
        <taxon>Hyphomicrobiales</taxon>
        <taxon>Rhodobiaceae</taxon>
        <taxon>Rhodobium</taxon>
    </lineage>
</organism>
<proteinExistence type="predicted"/>
<comment type="caution">
    <text evidence="2">The sequence shown here is derived from an EMBL/GenBank/DDBJ whole genome shotgun (WGS) entry which is preliminary data.</text>
</comment>
<protein>
    <recommendedName>
        <fullName evidence="1">ParB-like N-terminal domain-containing protein</fullName>
    </recommendedName>
</protein>
<dbReference type="Proteomes" id="UP000249299">
    <property type="component" value="Unassembled WGS sequence"/>
</dbReference>
<dbReference type="InterPro" id="IPR003115">
    <property type="entry name" value="ParB_N"/>
</dbReference>